<dbReference type="InterPro" id="IPR036915">
    <property type="entry name" value="Cyclin-like_sf"/>
</dbReference>
<dbReference type="Gene3D" id="1.10.472.10">
    <property type="entry name" value="Cyclin-like"/>
    <property type="match status" value="1"/>
</dbReference>
<dbReference type="Proteomes" id="UP000812287">
    <property type="component" value="Unassembled WGS sequence"/>
</dbReference>
<organism evidence="3 4">
    <name type="scientific">Guyanagaster necrorhizus</name>
    <dbReference type="NCBI Taxonomy" id="856835"/>
    <lineage>
        <taxon>Eukaryota</taxon>
        <taxon>Fungi</taxon>
        <taxon>Dikarya</taxon>
        <taxon>Basidiomycota</taxon>
        <taxon>Agaricomycotina</taxon>
        <taxon>Agaricomycetes</taxon>
        <taxon>Agaricomycetidae</taxon>
        <taxon>Agaricales</taxon>
        <taxon>Marasmiineae</taxon>
        <taxon>Physalacriaceae</taxon>
        <taxon>Guyanagaster</taxon>
    </lineage>
</organism>
<dbReference type="GO" id="GO:0005634">
    <property type="term" value="C:nucleus"/>
    <property type="evidence" value="ECO:0007669"/>
    <property type="project" value="TreeGrafter"/>
</dbReference>
<feature type="region of interest" description="Disordered" evidence="1">
    <location>
        <begin position="420"/>
        <end position="439"/>
    </location>
</feature>
<feature type="compositionally biased region" description="Polar residues" evidence="1">
    <location>
        <begin position="306"/>
        <end position="325"/>
    </location>
</feature>
<protein>
    <recommendedName>
        <fullName evidence="2">Cyclin-like domain-containing protein</fullName>
    </recommendedName>
</protein>
<dbReference type="GO" id="GO:0019901">
    <property type="term" value="F:protein kinase binding"/>
    <property type="evidence" value="ECO:0007669"/>
    <property type="project" value="InterPro"/>
</dbReference>
<name>A0A9P7VG64_9AGAR</name>
<dbReference type="GO" id="GO:0016538">
    <property type="term" value="F:cyclin-dependent protein serine/threonine kinase regulator activity"/>
    <property type="evidence" value="ECO:0007669"/>
    <property type="project" value="TreeGrafter"/>
</dbReference>
<dbReference type="GO" id="GO:0000307">
    <property type="term" value="C:cyclin-dependent protein kinase holoenzyme complex"/>
    <property type="evidence" value="ECO:0007669"/>
    <property type="project" value="TreeGrafter"/>
</dbReference>
<dbReference type="OrthoDB" id="244495at2759"/>
<dbReference type="CDD" id="cd20557">
    <property type="entry name" value="CYCLIN_ScPCL1-like"/>
    <property type="match status" value="1"/>
</dbReference>
<dbReference type="PANTHER" id="PTHR15615">
    <property type="match status" value="1"/>
</dbReference>
<dbReference type="GeneID" id="66112071"/>
<dbReference type="RefSeq" id="XP_043033041.1">
    <property type="nucleotide sequence ID" value="XM_043189774.1"/>
</dbReference>
<feature type="domain" description="Cyclin-like" evidence="2">
    <location>
        <begin position="181"/>
        <end position="266"/>
    </location>
</feature>
<reference evidence="3" key="1">
    <citation type="submission" date="2020-11" db="EMBL/GenBank/DDBJ databases">
        <title>Adaptations for nitrogen fixation in a non-lichenized fungal sporocarp promotes dispersal by wood-feeding termites.</title>
        <authorList>
            <consortium name="DOE Joint Genome Institute"/>
            <person name="Koch R.A."/>
            <person name="Yoon G."/>
            <person name="Arayal U."/>
            <person name="Lail K."/>
            <person name="Amirebrahimi M."/>
            <person name="Labutti K."/>
            <person name="Lipzen A."/>
            <person name="Riley R."/>
            <person name="Barry K."/>
            <person name="Henrissat B."/>
            <person name="Grigoriev I.V."/>
            <person name="Herr J.R."/>
            <person name="Aime M.C."/>
        </authorList>
    </citation>
    <scope>NUCLEOTIDE SEQUENCE</scope>
    <source>
        <strain evidence="3">MCA 3950</strain>
    </source>
</reference>
<feature type="region of interest" description="Disordered" evidence="1">
    <location>
        <begin position="552"/>
        <end position="597"/>
    </location>
</feature>
<dbReference type="InterPro" id="IPR013763">
    <property type="entry name" value="Cyclin-like_dom"/>
</dbReference>
<dbReference type="AlphaFoldDB" id="A0A9P7VG64"/>
<dbReference type="SMART" id="SM00385">
    <property type="entry name" value="CYCLIN"/>
    <property type="match status" value="1"/>
</dbReference>
<dbReference type="Pfam" id="PF08613">
    <property type="entry name" value="Cyclin"/>
    <property type="match status" value="1"/>
</dbReference>
<dbReference type="PANTHER" id="PTHR15615:SF27">
    <property type="entry name" value="PHO85 CYCLIN CLG1"/>
    <property type="match status" value="1"/>
</dbReference>
<feature type="compositionally biased region" description="Low complexity" evidence="1">
    <location>
        <begin position="423"/>
        <end position="435"/>
    </location>
</feature>
<sequence length="607" mass="67885">MAFYTPSSISHSYTMNALPTELVWLVNWRPKDVPLTPPMTSTFERRKVQHRPTLPSIAQFDRLAHFDRQLSSRDLVSAMPPLTPPDDVPPPTYSPEPTLLPPLATTTTKPPAFDMSIDWLDVSRTRSARFIAEKTCEMICYLWFASSPPPQGSYSPLKSPFLGRPATASNLQLVATPTFVQFMQKLLETTQVSHSVIVLSLHYIFRLKDRNNGTPAQAGSEFRIAVAALMMANKFLDDNTYTNKTWSEVSGIELSEINRMEREFLMGVDFNLYVDKKTYESWLSLLKGLVLAKERDCRRFRKSRTPARSSRLAATTSPSTRNYSSRYAIPPPRARSTSPNQISRPDYTPRPPDASFSYKSGSKRTAEAAFSPTSASFSQLPFKRPAAISLQIPESSASSTNSGSNSHSPLEGLQSFAKMSLHSPSRAPTSESSSPWVPIKRDTVPQTLVTAYNASEGTRNAVPENLYFYTLAGSPMVDEDRRVRRPRLRYHQPAPPSSSIACYSHRAPMPVNIQSASTSPNDMHMNLDPVHVLPHLHETAWTHQVVLPPLHHPKPSRHYTNDNTPSPIPAPFANAGPPGIQFYSTASRSPPCYTPPHRDNWYRGRGY</sequence>
<evidence type="ECO:0000313" key="4">
    <source>
        <dbReference type="Proteomes" id="UP000812287"/>
    </source>
</evidence>
<evidence type="ECO:0000259" key="2">
    <source>
        <dbReference type="SMART" id="SM00385"/>
    </source>
</evidence>
<dbReference type="EMBL" id="MU250591">
    <property type="protein sequence ID" value="KAG7439541.1"/>
    <property type="molecule type" value="Genomic_DNA"/>
</dbReference>
<keyword evidence="4" id="KW-1185">Reference proteome</keyword>
<dbReference type="SUPFAM" id="SSF47954">
    <property type="entry name" value="Cyclin-like"/>
    <property type="match status" value="1"/>
</dbReference>
<dbReference type="InterPro" id="IPR013922">
    <property type="entry name" value="Cyclin_PHO80-like"/>
</dbReference>
<comment type="caution">
    <text evidence="3">The sequence shown here is derived from an EMBL/GenBank/DDBJ whole genome shotgun (WGS) entry which is preliminary data.</text>
</comment>
<evidence type="ECO:0000256" key="1">
    <source>
        <dbReference type="SAM" id="MobiDB-lite"/>
    </source>
</evidence>
<feature type="compositionally biased region" description="Pro residues" evidence="1">
    <location>
        <begin position="81"/>
        <end position="98"/>
    </location>
</feature>
<feature type="region of interest" description="Disordered" evidence="1">
    <location>
        <begin position="76"/>
        <end position="98"/>
    </location>
</feature>
<accession>A0A9P7VG64</accession>
<proteinExistence type="predicted"/>
<evidence type="ECO:0000313" key="3">
    <source>
        <dbReference type="EMBL" id="KAG7439541.1"/>
    </source>
</evidence>
<gene>
    <name evidence="3" type="ORF">BT62DRAFT_983407</name>
</gene>
<feature type="region of interest" description="Disordered" evidence="1">
    <location>
        <begin position="300"/>
        <end position="360"/>
    </location>
</feature>